<keyword evidence="7" id="KW-0067">ATP-binding</keyword>
<dbReference type="SMART" id="SM00146">
    <property type="entry name" value="PI3Kc"/>
    <property type="match status" value="1"/>
</dbReference>
<dbReference type="InterPro" id="IPR014009">
    <property type="entry name" value="PIK_FAT"/>
</dbReference>
<dbReference type="InterPro" id="IPR018936">
    <property type="entry name" value="PI3/4_kinase_CS"/>
</dbReference>
<dbReference type="PROSITE" id="PS51189">
    <property type="entry name" value="FAT"/>
    <property type="match status" value="1"/>
</dbReference>
<dbReference type="InterPro" id="IPR036940">
    <property type="entry name" value="PI3/4_kinase_cat_sf"/>
</dbReference>
<feature type="domain" description="PI3K/PI4K catalytic" evidence="11">
    <location>
        <begin position="2001"/>
        <end position="2274"/>
    </location>
</feature>
<protein>
    <recommendedName>
        <fullName evidence="2">non-specific serine/threonine protein kinase</fullName>
        <ecNumber evidence="2">2.7.11.1</ecNumber>
    </recommendedName>
</protein>
<accession>A0ABD2NZY0</accession>
<dbReference type="InterPro" id="IPR039414">
    <property type="entry name" value="SMG1_PIKKc"/>
</dbReference>
<comment type="catalytic activity">
    <reaction evidence="8">
        <text>L-threonyl-[protein] + ATP = O-phospho-L-threonyl-[protein] + ADP + H(+)</text>
        <dbReference type="Rhea" id="RHEA:46608"/>
        <dbReference type="Rhea" id="RHEA-COMP:11060"/>
        <dbReference type="Rhea" id="RHEA-COMP:11605"/>
        <dbReference type="ChEBI" id="CHEBI:15378"/>
        <dbReference type="ChEBI" id="CHEBI:30013"/>
        <dbReference type="ChEBI" id="CHEBI:30616"/>
        <dbReference type="ChEBI" id="CHEBI:61977"/>
        <dbReference type="ChEBI" id="CHEBI:456216"/>
        <dbReference type="EC" id="2.7.11.1"/>
    </reaction>
</comment>
<dbReference type="InterPro" id="IPR011009">
    <property type="entry name" value="Kinase-like_dom_sf"/>
</dbReference>
<evidence type="ECO:0000259" key="11">
    <source>
        <dbReference type="PROSITE" id="PS50290"/>
    </source>
</evidence>
<evidence type="ECO:0000256" key="7">
    <source>
        <dbReference type="ARBA" id="ARBA00022840"/>
    </source>
</evidence>
<comment type="catalytic activity">
    <reaction evidence="9">
        <text>L-seryl-[protein] + ATP = O-phospho-L-seryl-[protein] + ADP + H(+)</text>
        <dbReference type="Rhea" id="RHEA:17989"/>
        <dbReference type="Rhea" id="RHEA-COMP:9863"/>
        <dbReference type="Rhea" id="RHEA-COMP:11604"/>
        <dbReference type="ChEBI" id="CHEBI:15378"/>
        <dbReference type="ChEBI" id="CHEBI:29999"/>
        <dbReference type="ChEBI" id="CHEBI:30616"/>
        <dbReference type="ChEBI" id="CHEBI:83421"/>
        <dbReference type="ChEBI" id="CHEBI:456216"/>
        <dbReference type="EC" id="2.7.11.1"/>
    </reaction>
</comment>
<evidence type="ECO:0000313" key="13">
    <source>
        <dbReference type="EMBL" id="KAL3284204.1"/>
    </source>
</evidence>
<evidence type="ECO:0000256" key="6">
    <source>
        <dbReference type="ARBA" id="ARBA00022777"/>
    </source>
</evidence>
<reference evidence="13 14" key="1">
    <citation type="journal article" date="2021" name="BMC Biol.">
        <title>Horizontally acquired antibacterial genes associated with adaptive radiation of ladybird beetles.</title>
        <authorList>
            <person name="Li H.S."/>
            <person name="Tang X.F."/>
            <person name="Huang Y.H."/>
            <person name="Xu Z.Y."/>
            <person name="Chen M.L."/>
            <person name="Du X.Y."/>
            <person name="Qiu B.Y."/>
            <person name="Chen P.T."/>
            <person name="Zhang W."/>
            <person name="Slipinski A."/>
            <person name="Escalona H.E."/>
            <person name="Waterhouse R.M."/>
            <person name="Zwick A."/>
            <person name="Pang H."/>
        </authorList>
    </citation>
    <scope>NUCLEOTIDE SEQUENCE [LARGE SCALE GENOMIC DNA]</scope>
    <source>
        <strain evidence="13">SYSU2018</strain>
    </source>
</reference>
<dbReference type="EMBL" id="JABFTP020000165">
    <property type="protein sequence ID" value="KAL3284204.1"/>
    <property type="molecule type" value="Genomic_DNA"/>
</dbReference>
<dbReference type="InterPro" id="IPR016024">
    <property type="entry name" value="ARM-type_fold"/>
</dbReference>
<dbReference type="GO" id="GO:0004674">
    <property type="term" value="F:protein serine/threonine kinase activity"/>
    <property type="evidence" value="ECO:0007669"/>
    <property type="project" value="UniProtKB-KW"/>
</dbReference>
<feature type="region of interest" description="Disordered" evidence="10">
    <location>
        <begin position="1"/>
        <end position="29"/>
    </location>
</feature>
<dbReference type="GO" id="GO:0005524">
    <property type="term" value="F:ATP binding"/>
    <property type="evidence" value="ECO:0007669"/>
    <property type="project" value="UniProtKB-KW"/>
</dbReference>
<evidence type="ECO:0000256" key="4">
    <source>
        <dbReference type="ARBA" id="ARBA00022679"/>
    </source>
</evidence>
<dbReference type="InterPro" id="IPR050517">
    <property type="entry name" value="DDR_Repair_Kinase"/>
</dbReference>
<feature type="domain" description="FAT" evidence="12">
    <location>
        <begin position="1355"/>
        <end position="1752"/>
    </location>
</feature>
<organism evidence="13 14">
    <name type="scientific">Cryptolaemus montrouzieri</name>
    <dbReference type="NCBI Taxonomy" id="559131"/>
    <lineage>
        <taxon>Eukaryota</taxon>
        <taxon>Metazoa</taxon>
        <taxon>Ecdysozoa</taxon>
        <taxon>Arthropoda</taxon>
        <taxon>Hexapoda</taxon>
        <taxon>Insecta</taxon>
        <taxon>Pterygota</taxon>
        <taxon>Neoptera</taxon>
        <taxon>Endopterygota</taxon>
        <taxon>Coleoptera</taxon>
        <taxon>Polyphaga</taxon>
        <taxon>Cucujiformia</taxon>
        <taxon>Coccinelloidea</taxon>
        <taxon>Coccinellidae</taxon>
        <taxon>Scymninae</taxon>
        <taxon>Scymnini</taxon>
        <taxon>Cryptolaemus</taxon>
    </lineage>
</organism>
<keyword evidence="4" id="KW-0808">Transferase</keyword>
<evidence type="ECO:0000256" key="10">
    <source>
        <dbReference type="SAM" id="MobiDB-lite"/>
    </source>
</evidence>
<dbReference type="Gene3D" id="3.30.1010.10">
    <property type="entry name" value="Phosphatidylinositol 3-kinase Catalytic Subunit, Chain A, domain 4"/>
    <property type="match status" value="1"/>
</dbReference>
<evidence type="ECO:0000256" key="8">
    <source>
        <dbReference type="ARBA" id="ARBA00047899"/>
    </source>
</evidence>
<dbReference type="SUPFAM" id="SSF56112">
    <property type="entry name" value="Protein kinase-like (PK-like)"/>
    <property type="match status" value="1"/>
</dbReference>
<keyword evidence="6" id="KW-0418">Kinase</keyword>
<dbReference type="PROSITE" id="PS50290">
    <property type="entry name" value="PI3_4_KINASE_3"/>
    <property type="match status" value="1"/>
</dbReference>
<sequence>MISNNTSFKLKASKSPSEIHHYDQNNSHNYENNVIGGDFAETNNRVQGYLRDGRFRSSSSRGRITEFRPSSWNTDRKGFRTRSTTSRSRNDRDEIRDAYRKYHDSSRNSELTGSASQGKFYDCEKKNEIKLNLPEDTRISKLLRRLSIETDQDNSLAISKKLLEVLMFPDNMPYIKKSFHILGESMFEILQVSPGLLAKQQCGQALGRMGYIMAQENDFERYQNWLFNKMATTYEDLQILLMQTFKETLTLEKKCPVLLDHIDNLLRNLVSIIETTESAPVFKIILDVLMNVVELYPENFFPLFRDSIDLLFGWHVDHTQPLSNIEFISNNLQRIPKHFQFYLDFSVSLIENFLEDIVNYSKQLVESGESTYLEHITVLVLAMNTILKCLGNSLHPSENKGVKPEFINTLAAQIIQTTSEALESYIPENLTIATNDCIGILLTFLETKSQSLANAVYNLVDMEMSLINEFSDSSIVSMLVFISKILKELSANLPVELIEKLVGPKSEIVKLRYSPFKNIQDSVITVYQALLNLKNVSLVQEAYRYILGDFEMIYKKILPSFHPFTKNNPFENVDLENFEDAEITAIFILRCLSQIANASSIIVMWALKPSILELVAVHLTPYEPYLAQNAPNLQYSLLYLLYSHCRCYNHYISTSSLIAINEENATLSRFSISDSSKDDVPHASPNSGNFAIILDIIYKTLSTETGYEVVLLLLRWIKDILNKSEVYLINIYNKTNFISITEVLVKCGYNLNEEIALEVCQNLEKLLNNKHLPWSNSFLINISDLCKLHMCSNKENIQQAYSKLSSLIPWDVAVVEFNKINSINNMKHQSSTSKDYNSYMITMAQYLHSTGAIYSELRFLQFKTLMNFLLNEDVENTGLSCLEEIFVASLCLDTESQMNMELFYDLGMNSKSVLYNWATLEAAQFCVNSKLRTPLGKPNETFMKIECALNALGNELLLISKEKTVCKNKDLTKVRLTLLLQFIEHLEKRIYNAAEGCATAMPQPNKLVRTFFIANSNTCNEWITRIRMVVIHIALHAAEFNTALRNGYALLKEMKMSEKTQSADFERCAIFMTLALLNQKETEAIYGLYVFCKNIQAKRGRKYGWIKYASEQSAKKYESALEGYKKILGTMQKREEKEEEDDMRKIDIEIQNFIMDQIEVCLKEFHNWNDLLSWHENPDNAKFDETHRKYGYYTNNWDCIKNLAQLDESAHEMDCLSEWDLQLEPESWSCYSTFSRAENNLYQIALKLPYSANDNLYEKINLNLNLIEKSIQEYLVVTPCEIFQNFSLLQYICSGLKNVYNNIPANAVFLVSENFETEISMIDSSILRKILWWSEYFGRIQNQGFNSFCSNLRLDIIKRARKEKNYNLAYRHIYKFLKDKDLIVTNEDPVVNSLANSIIIKMTDITMWTGDTARAVTEVIKLLYTKEENKQDIFNLCAATSTAISKYTELYGGPELRRVSSKILLKLAFWMQSNDFSVKDMNSPLGKLLLVLPDIAIVDNNLSGIIPLNEMAIGKLLQFSVHQCITLAKGWSSFGTWCYKWGRKILDQEHCAKSSLTEDDCITIKNSLPEDATDEEYKEILQILSQNRNISDDEDLDSNSIKTSTMIKTQLQNIRVLQNANDTLLINLLQMWKNTQKRTYNYYNLSAEAYFKYLHLVANSENITKSTECTTITITLRLLRLIVRYALELQSTLEEGLKATPTQPWKVIIPQLFSRLNHPENYVHHCVSDLLCRVAEDAPHLITFPAVVGALEGGVKLNFSEITLPKDCLSQVIEDNDDDDLNENEDDENDNYESDVEEVTSSLQSSFKVMVDTLSKQDPDTISQVQLLVRELRRITLLWDELWLGTLLQHHSDINKRQHQLEYEIEKVTENPNLTDEEKISLIAEKHRIIIKPVIFILEQLREITSIEAETPHEQMFQEKFSTEIDEVILKLKQPDSPDKPQEALQPLKSLQKKLQQKIHKRSSYSLKMQEISPVLASIRDTMIAMPGLTSSKTTVRISHVSNIVSILPTKTKPKKLVFYGSDGQTYTYLFKGLEDLHLDERIMQFLNIANTMMAQNADPTGQNLYRARHYSVIPLGPRSGLINWVDGTTPVFSLYKRWQQREIAKPSTKNAVNINTTVLRPSELFYNKLNPLLLEHGVKNIENRKEWPSSVLKQVLTELMAETPSDLLAKELWCNSISACDWWNVTKKYSYSVAVMSIIGYIIGLGDRHLDNMLVDLTSGEVVHIDYNVCFEKGKTLRVPEKVPFRLTPNIRDALGVTGVEVSFYRIFYYSLL</sequence>
<feature type="region of interest" description="Disordered" evidence="10">
    <location>
        <begin position="53"/>
        <end position="93"/>
    </location>
</feature>
<dbReference type="Proteomes" id="UP001516400">
    <property type="component" value="Unassembled WGS sequence"/>
</dbReference>
<gene>
    <name evidence="13" type="ORF">HHI36_018368</name>
</gene>
<dbReference type="PROSITE" id="PS00916">
    <property type="entry name" value="PI3_4_KINASE_2"/>
    <property type="match status" value="1"/>
</dbReference>
<dbReference type="Gene3D" id="1.10.1070.11">
    <property type="entry name" value="Phosphatidylinositol 3-/4-kinase, catalytic domain"/>
    <property type="match status" value="1"/>
</dbReference>
<dbReference type="SMART" id="SM01345">
    <property type="entry name" value="Rapamycin_bind"/>
    <property type="match status" value="1"/>
</dbReference>
<dbReference type="InterPro" id="IPR031559">
    <property type="entry name" value="SMG1"/>
</dbReference>
<evidence type="ECO:0000259" key="12">
    <source>
        <dbReference type="PROSITE" id="PS51189"/>
    </source>
</evidence>
<dbReference type="EC" id="2.7.11.1" evidence="2"/>
<keyword evidence="14" id="KW-1185">Reference proteome</keyword>
<evidence type="ECO:0000256" key="1">
    <source>
        <dbReference type="ARBA" id="ARBA00011031"/>
    </source>
</evidence>
<evidence type="ECO:0000256" key="3">
    <source>
        <dbReference type="ARBA" id="ARBA00022527"/>
    </source>
</evidence>
<keyword evidence="3" id="KW-0723">Serine/threonine-protein kinase</keyword>
<evidence type="ECO:0000313" key="14">
    <source>
        <dbReference type="Proteomes" id="UP001516400"/>
    </source>
</evidence>
<comment type="caution">
    <text evidence="13">The sequence shown here is derived from an EMBL/GenBank/DDBJ whole genome shotgun (WGS) entry which is preliminary data.</text>
</comment>
<dbReference type="PANTHER" id="PTHR11139:SF119">
    <property type="entry name" value="SERINE_THREONINE-PROTEIN KINASE SMG1"/>
    <property type="match status" value="1"/>
</dbReference>
<dbReference type="FunFam" id="3.30.1010.10:FF:000010">
    <property type="entry name" value="serine/threonine-protein kinase SMG1 isoform X1"/>
    <property type="match status" value="1"/>
</dbReference>
<proteinExistence type="inferred from homology"/>
<evidence type="ECO:0000256" key="9">
    <source>
        <dbReference type="ARBA" id="ARBA00048679"/>
    </source>
</evidence>
<evidence type="ECO:0000256" key="2">
    <source>
        <dbReference type="ARBA" id="ARBA00012513"/>
    </source>
</evidence>
<dbReference type="CDD" id="cd05170">
    <property type="entry name" value="PIKKc_SMG1"/>
    <property type="match status" value="1"/>
</dbReference>
<keyword evidence="5" id="KW-0547">Nucleotide-binding</keyword>
<evidence type="ECO:0000256" key="5">
    <source>
        <dbReference type="ARBA" id="ARBA00022741"/>
    </source>
</evidence>
<dbReference type="Pfam" id="PF00454">
    <property type="entry name" value="PI3_PI4_kinase"/>
    <property type="match status" value="1"/>
</dbReference>
<dbReference type="PANTHER" id="PTHR11139">
    <property type="entry name" value="ATAXIA TELANGIECTASIA MUTATED ATM -RELATED"/>
    <property type="match status" value="1"/>
</dbReference>
<name>A0ABD2NZY0_9CUCU</name>
<dbReference type="InterPro" id="IPR000403">
    <property type="entry name" value="PI3/4_kinase_cat_dom"/>
</dbReference>
<dbReference type="SUPFAM" id="SSF48371">
    <property type="entry name" value="ARM repeat"/>
    <property type="match status" value="1"/>
</dbReference>
<dbReference type="Pfam" id="PF15785">
    <property type="entry name" value="SMG1"/>
    <property type="match status" value="1"/>
</dbReference>
<comment type="similarity">
    <text evidence="1">Belongs to the PI3/PI4-kinase family.</text>
</comment>